<feature type="domain" description="EamA" evidence="2">
    <location>
        <begin position="277"/>
        <end position="408"/>
    </location>
</feature>
<keyword evidence="1" id="KW-1133">Transmembrane helix</keyword>
<dbReference type="Gene3D" id="1.10.3730.20">
    <property type="match status" value="1"/>
</dbReference>
<feature type="domain" description="EamA" evidence="2">
    <location>
        <begin position="140"/>
        <end position="261"/>
    </location>
</feature>
<feature type="transmembrane region" description="Helical" evidence="1">
    <location>
        <begin position="391"/>
        <end position="408"/>
    </location>
</feature>
<feature type="transmembrane region" description="Helical" evidence="1">
    <location>
        <begin position="195"/>
        <end position="218"/>
    </location>
</feature>
<dbReference type="AlphaFoldDB" id="A0AA36INL7"/>
<dbReference type="GO" id="GO:0016020">
    <property type="term" value="C:membrane"/>
    <property type="evidence" value="ECO:0007669"/>
    <property type="project" value="InterPro"/>
</dbReference>
<dbReference type="EMBL" id="CAUJNA010002223">
    <property type="protein sequence ID" value="CAJ1391117.1"/>
    <property type="molecule type" value="Genomic_DNA"/>
</dbReference>
<dbReference type="PANTHER" id="PTHR22911">
    <property type="entry name" value="ACYL-MALONYL CONDENSING ENZYME-RELATED"/>
    <property type="match status" value="1"/>
</dbReference>
<dbReference type="SUPFAM" id="SSF103481">
    <property type="entry name" value="Multidrug resistance efflux transporter EmrE"/>
    <property type="match status" value="3"/>
</dbReference>
<keyword evidence="1" id="KW-0472">Membrane</keyword>
<feature type="transmembrane region" description="Helical" evidence="1">
    <location>
        <begin position="447"/>
        <end position="467"/>
    </location>
</feature>
<feature type="transmembrane region" description="Helical" evidence="1">
    <location>
        <begin position="24"/>
        <end position="43"/>
    </location>
</feature>
<sequence>MSLSMAAFTINDTLTKSVMDTLNTGQIMFVRGAVILAGLLVYLRVLRRPILAKGMFSAPVIVRTGGELAMTVLFLGALAHLPLANATAVLQAVPLAVALGAALYLGERVGWRRWTAILIGFCGVLLIVRPGLAGFNAYTLMVVGAVIFAAVRDLATRRIVATVPSLTISALTALTVTLTGLVLIVPLGGWTPMDASVVVILMAAAGFLFAGYLFIVMAMREGDIGFVAPFRYTALLWALILGLAFFGEFPDTATLAGAAIMSAPLPLPAPVTRNLTAIATMTLAMALFALDDSFIKLAAAEINVGQVILLQTLIAVVVFAILTRLSGDALWSRAFLARPVVLRNTGEVLGVVCFVTALALMPLSTASAILQAQPLVVTLGAALFLGEKVGWRRWTAVMIGFFGVLIIIRPGMAGFTPAALLAVGAVIGLAVRDLATRRVETGISTMQLSTFASVVILPPAFVMMMAYGGWSPMSFQTTLYVIGAAMSGMGAYYAITLSLRIGELSTAVRVDPGLFPVR</sequence>
<feature type="domain" description="EamA" evidence="2">
    <location>
        <begin position="3"/>
        <end position="128"/>
    </location>
</feature>
<dbReference type="InterPro" id="IPR000620">
    <property type="entry name" value="EamA_dom"/>
</dbReference>
<dbReference type="Pfam" id="PF00892">
    <property type="entry name" value="EamA"/>
    <property type="match status" value="3"/>
</dbReference>
<protein>
    <recommendedName>
        <fullName evidence="2">EamA domain-containing protein</fullName>
    </recommendedName>
</protein>
<feature type="transmembrane region" description="Helical" evidence="1">
    <location>
        <begin position="230"/>
        <end position="247"/>
    </location>
</feature>
<keyword evidence="1" id="KW-0812">Transmembrane</keyword>
<accession>A0AA36INL7</accession>
<feature type="transmembrane region" description="Helical" evidence="1">
    <location>
        <begin position="348"/>
        <end position="370"/>
    </location>
</feature>
<evidence type="ECO:0000313" key="4">
    <source>
        <dbReference type="Proteomes" id="UP001178507"/>
    </source>
</evidence>
<reference evidence="3" key="1">
    <citation type="submission" date="2023-08" db="EMBL/GenBank/DDBJ databases">
        <authorList>
            <person name="Chen Y."/>
            <person name="Shah S."/>
            <person name="Dougan E. K."/>
            <person name="Thang M."/>
            <person name="Chan C."/>
        </authorList>
    </citation>
    <scope>NUCLEOTIDE SEQUENCE</scope>
</reference>
<feature type="transmembrane region" description="Helical" evidence="1">
    <location>
        <begin position="271"/>
        <end position="290"/>
    </location>
</feature>
<dbReference type="InterPro" id="IPR037185">
    <property type="entry name" value="EmrE-like"/>
</dbReference>
<evidence type="ECO:0000256" key="1">
    <source>
        <dbReference type="SAM" id="Phobius"/>
    </source>
</evidence>
<name>A0AA36INL7_9DINO</name>
<feature type="transmembrane region" description="Helical" evidence="1">
    <location>
        <begin position="138"/>
        <end position="155"/>
    </location>
</feature>
<feature type="transmembrane region" description="Helical" evidence="1">
    <location>
        <begin position="83"/>
        <end position="105"/>
    </location>
</feature>
<proteinExistence type="predicted"/>
<evidence type="ECO:0000259" key="2">
    <source>
        <dbReference type="Pfam" id="PF00892"/>
    </source>
</evidence>
<gene>
    <name evidence="3" type="ORF">EVOR1521_LOCUS16381</name>
</gene>
<dbReference type="Proteomes" id="UP001178507">
    <property type="component" value="Unassembled WGS sequence"/>
</dbReference>
<feature type="transmembrane region" description="Helical" evidence="1">
    <location>
        <begin position="302"/>
        <end position="322"/>
    </location>
</feature>
<organism evidence="3 4">
    <name type="scientific">Effrenium voratum</name>
    <dbReference type="NCBI Taxonomy" id="2562239"/>
    <lineage>
        <taxon>Eukaryota</taxon>
        <taxon>Sar</taxon>
        <taxon>Alveolata</taxon>
        <taxon>Dinophyceae</taxon>
        <taxon>Suessiales</taxon>
        <taxon>Symbiodiniaceae</taxon>
        <taxon>Effrenium</taxon>
    </lineage>
</organism>
<feature type="transmembrane region" description="Helical" evidence="1">
    <location>
        <begin position="479"/>
        <end position="499"/>
    </location>
</feature>
<feature type="transmembrane region" description="Helical" evidence="1">
    <location>
        <begin position="414"/>
        <end position="435"/>
    </location>
</feature>
<dbReference type="PANTHER" id="PTHR22911:SF135">
    <property type="entry name" value="BLR4310 PROTEIN"/>
    <property type="match status" value="1"/>
</dbReference>
<feature type="transmembrane region" description="Helical" evidence="1">
    <location>
        <begin position="55"/>
        <end position="77"/>
    </location>
</feature>
<evidence type="ECO:0000313" key="3">
    <source>
        <dbReference type="EMBL" id="CAJ1391117.1"/>
    </source>
</evidence>
<keyword evidence="4" id="KW-1185">Reference proteome</keyword>
<comment type="caution">
    <text evidence="3">The sequence shown here is derived from an EMBL/GenBank/DDBJ whole genome shotgun (WGS) entry which is preliminary data.</text>
</comment>
<feature type="transmembrane region" description="Helical" evidence="1">
    <location>
        <begin position="167"/>
        <end position="189"/>
    </location>
</feature>
<feature type="transmembrane region" description="Helical" evidence="1">
    <location>
        <begin position="114"/>
        <end position="132"/>
    </location>
</feature>